<feature type="region of interest" description="Disordered" evidence="1">
    <location>
        <begin position="80"/>
        <end position="110"/>
    </location>
</feature>
<proteinExistence type="predicted"/>
<protein>
    <submittedName>
        <fullName evidence="2">Uncharacterized protein</fullName>
    </submittedName>
</protein>
<sequence>MGGLRRNAQFVGREADFLALAALLKGGQSVAVNQGQAAVASGLGGIGKTQLAIEFAVSVQGGTIRYDHDDNMLLRFTAKGAKSAKSAKKGEGFPPYARSSRPSLPSRSSR</sequence>
<comment type="caution">
    <text evidence="2">The sequence shown here is derived from an EMBL/GenBank/DDBJ whole genome shotgun (WGS) entry which is preliminary data.</text>
</comment>
<gene>
    <name evidence="2" type="ORF">EI684_00175</name>
</gene>
<reference evidence="2 3" key="1">
    <citation type="submission" date="2018-12" db="EMBL/GenBank/DDBJ databases">
        <title>Genome Sequence of Candidatus Viridilinea halotolerans isolated from saline sulfide-rich spring.</title>
        <authorList>
            <person name="Grouzdev D.S."/>
            <person name="Burganskaya E.I."/>
            <person name="Krutkina M.S."/>
            <person name="Sukhacheva M.V."/>
            <person name="Gorlenko V.M."/>
        </authorList>
    </citation>
    <scope>NUCLEOTIDE SEQUENCE [LARGE SCALE GENOMIC DNA]</scope>
    <source>
        <strain evidence="2">Chok-6</strain>
    </source>
</reference>
<dbReference type="Proteomes" id="UP000280307">
    <property type="component" value="Unassembled WGS sequence"/>
</dbReference>
<evidence type="ECO:0000256" key="1">
    <source>
        <dbReference type="SAM" id="MobiDB-lite"/>
    </source>
</evidence>
<evidence type="ECO:0000313" key="3">
    <source>
        <dbReference type="Proteomes" id="UP000280307"/>
    </source>
</evidence>
<evidence type="ECO:0000313" key="2">
    <source>
        <dbReference type="EMBL" id="RRR78559.1"/>
    </source>
</evidence>
<name>A0A426UCJ0_9CHLR</name>
<dbReference type="Gene3D" id="3.40.50.300">
    <property type="entry name" value="P-loop containing nucleotide triphosphate hydrolases"/>
    <property type="match status" value="1"/>
</dbReference>
<accession>A0A426UCJ0</accession>
<dbReference type="EMBL" id="RSAS01000010">
    <property type="protein sequence ID" value="RRR78559.1"/>
    <property type="molecule type" value="Genomic_DNA"/>
</dbReference>
<feature type="compositionally biased region" description="Low complexity" evidence="1">
    <location>
        <begin position="94"/>
        <end position="110"/>
    </location>
</feature>
<organism evidence="2 3">
    <name type="scientific">Candidatus Viridilinea halotolerans</name>
    <dbReference type="NCBI Taxonomy" id="2491704"/>
    <lineage>
        <taxon>Bacteria</taxon>
        <taxon>Bacillati</taxon>
        <taxon>Chloroflexota</taxon>
        <taxon>Chloroflexia</taxon>
        <taxon>Chloroflexales</taxon>
        <taxon>Chloroflexineae</taxon>
        <taxon>Oscillochloridaceae</taxon>
        <taxon>Candidatus Viridilinea</taxon>
    </lineage>
</organism>
<dbReference type="AlphaFoldDB" id="A0A426UCJ0"/>
<dbReference type="InterPro" id="IPR027417">
    <property type="entry name" value="P-loop_NTPase"/>
</dbReference>